<dbReference type="EMBL" id="KV878977">
    <property type="protein sequence ID" value="OJJ99716.1"/>
    <property type="molecule type" value="Genomic_DNA"/>
</dbReference>
<keyword evidence="1" id="KW-0805">Transcription regulation</keyword>
<keyword evidence="3" id="KW-0804">Transcription</keyword>
<evidence type="ECO:0000313" key="6">
    <source>
        <dbReference type="EMBL" id="OJJ99716.1"/>
    </source>
</evidence>
<reference evidence="7" key="1">
    <citation type="journal article" date="2017" name="Genome Biol.">
        <title>Comparative genomics reveals high biological diversity and specific adaptations in the industrially and medically important fungal genus Aspergillus.</title>
        <authorList>
            <person name="de Vries R.P."/>
            <person name="Riley R."/>
            <person name="Wiebenga A."/>
            <person name="Aguilar-Osorio G."/>
            <person name="Amillis S."/>
            <person name="Uchima C.A."/>
            <person name="Anderluh G."/>
            <person name="Asadollahi M."/>
            <person name="Askin M."/>
            <person name="Barry K."/>
            <person name="Battaglia E."/>
            <person name="Bayram O."/>
            <person name="Benocci T."/>
            <person name="Braus-Stromeyer S.A."/>
            <person name="Caldana C."/>
            <person name="Canovas D."/>
            <person name="Cerqueira G.C."/>
            <person name="Chen F."/>
            <person name="Chen W."/>
            <person name="Choi C."/>
            <person name="Clum A."/>
            <person name="Dos Santos R.A."/>
            <person name="Damasio A.R."/>
            <person name="Diallinas G."/>
            <person name="Emri T."/>
            <person name="Fekete E."/>
            <person name="Flipphi M."/>
            <person name="Freyberg S."/>
            <person name="Gallo A."/>
            <person name="Gournas C."/>
            <person name="Habgood R."/>
            <person name="Hainaut M."/>
            <person name="Harispe M.L."/>
            <person name="Henrissat B."/>
            <person name="Hilden K.S."/>
            <person name="Hope R."/>
            <person name="Hossain A."/>
            <person name="Karabika E."/>
            <person name="Karaffa L."/>
            <person name="Karanyi Z."/>
            <person name="Krasevec N."/>
            <person name="Kuo A."/>
            <person name="Kusch H."/>
            <person name="LaButti K."/>
            <person name="Lagendijk E.L."/>
            <person name="Lapidus A."/>
            <person name="Levasseur A."/>
            <person name="Lindquist E."/>
            <person name="Lipzen A."/>
            <person name="Logrieco A.F."/>
            <person name="MacCabe A."/>
            <person name="Maekelae M.R."/>
            <person name="Malavazi I."/>
            <person name="Melin P."/>
            <person name="Meyer V."/>
            <person name="Mielnichuk N."/>
            <person name="Miskei M."/>
            <person name="Molnar A.P."/>
            <person name="Mule G."/>
            <person name="Ngan C.Y."/>
            <person name="Orejas M."/>
            <person name="Orosz E."/>
            <person name="Ouedraogo J.P."/>
            <person name="Overkamp K.M."/>
            <person name="Park H.-S."/>
            <person name="Perrone G."/>
            <person name="Piumi F."/>
            <person name="Punt P.J."/>
            <person name="Ram A.F."/>
            <person name="Ramon A."/>
            <person name="Rauscher S."/>
            <person name="Record E."/>
            <person name="Riano-Pachon D.M."/>
            <person name="Robert V."/>
            <person name="Roehrig J."/>
            <person name="Ruller R."/>
            <person name="Salamov A."/>
            <person name="Salih N.S."/>
            <person name="Samson R.A."/>
            <person name="Sandor E."/>
            <person name="Sanguinetti M."/>
            <person name="Schuetze T."/>
            <person name="Sepcic K."/>
            <person name="Shelest E."/>
            <person name="Sherlock G."/>
            <person name="Sophianopoulou V."/>
            <person name="Squina F.M."/>
            <person name="Sun H."/>
            <person name="Susca A."/>
            <person name="Todd R.B."/>
            <person name="Tsang A."/>
            <person name="Unkles S.E."/>
            <person name="van de Wiele N."/>
            <person name="van Rossen-Uffink D."/>
            <person name="Oliveira J.V."/>
            <person name="Vesth T.C."/>
            <person name="Visser J."/>
            <person name="Yu J.-H."/>
            <person name="Zhou M."/>
            <person name="Andersen M.R."/>
            <person name="Archer D.B."/>
            <person name="Baker S.E."/>
            <person name="Benoit I."/>
            <person name="Brakhage A.A."/>
            <person name="Braus G.H."/>
            <person name="Fischer R."/>
            <person name="Frisvad J.C."/>
            <person name="Goldman G.H."/>
            <person name="Houbraken J."/>
            <person name="Oakley B."/>
            <person name="Pocsi I."/>
            <person name="Scazzocchio C."/>
            <person name="Seiboth B."/>
            <person name="vanKuyk P.A."/>
            <person name="Wortman J."/>
            <person name="Dyer P.S."/>
            <person name="Grigoriev I.V."/>
        </authorList>
    </citation>
    <scope>NUCLEOTIDE SEQUENCE [LARGE SCALE GENOMIC DNA]</scope>
    <source>
        <strain evidence="7">ATCC 16872 / CBS 172.66 / WB 5094</strain>
    </source>
</reference>
<dbReference type="Pfam" id="PF11951">
    <property type="entry name" value="Fungal_trans_2"/>
    <property type="match status" value="1"/>
</dbReference>
<dbReference type="InterPro" id="IPR036864">
    <property type="entry name" value="Zn2-C6_fun-type_DNA-bd_sf"/>
</dbReference>
<dbReference type="OrthoDB" id="4314040at2759"/>
<evidence type="ECO:0000256" key="2">
    <source>
        <dbReference type="ARBA" id="ARBA00023125"/>
    </source>
</evidence>
<dbReference type="RefSeq" id="XP_020056056.1">
    <property type="nucleotide sequence ID" value="XM_020203569.1"/>
</dbReference>
<keyword evidence="4" id="KW-0539">Nucleus</keyword>
<dbReference type="AlphaFoldDB" id="A0A1L9WU09"/>
<dbReference type="STRING" id="690307.A0A1L9WU09"/>
<dbReference type="InterPro" id="IPR001138">
    <property type="entry name" value="Zn2Cys6_DnaBD"/>
</dbReference>
<evidence type="ECO:0000256" key="4">
    <source>
        <dbReference type="ARBA" id="ARBA00023242"/>
    </source>
</evidence>
<dbReference type="SUPFAM" id="SSF57701">
    <property type="entry name" value="Zn2/Cys6 DNA-binding domain"/>
    <property type="match status" value="1"/>
</dbReference>
<organism evidence="6 7">
    <name type="scientific">Aspergillus aculeatus (strain ATCC 16872 / CBS 172.66 / WB 5094)</name>
    <dbReference type="NCBI Taxonomy" id="690307"/>
    <lineage>
        <taxon>Eukaryota</taxon>
        <taxon>Fungi</taxon>
        <taxon>Dikarya</taxon>
        <taxon>Ascomycota</taxon>
        <taxon>Pezizomycotina</taxon>
        <taxon>Eurotiomycetes</taxon>
        <taxon>Eurotiomycetidae</taxon>
        <taxon>Eurotiales</taxon>
        <taxon>Aspergillaceae</taxon>
        <taxon>Aspergillus</taxon>
        <taxon>Aspergillus subgen. Circumdati</taxon>
    </lineage>
</organism>
<dbReference type="PANTHER" id="PTHR38111:SF5">
    <property type="entry name" value="TRANSCRIPTION FACTOR DOMAIN-CONTAINING PROTEIN"/>
    <property type="match status" value="1"/>
</dbReference>
<keyword evidence="2" id="KW-0238">DNA-binding</keyword>
<name>A0A1L9WU09_ASPA1</name>
<keyword evidence="7" id="KW-1185">Reference proteome</keyword>
<proteinExistence type="predicted"/>
<dbReference type="Gene3D" id="4.10.240.10">
    <property type="entry name" value="Zn(2)-C6 fungal-type DNA-binding domain"/>
    <property type="match status" value="1"/>
</dbReference>
<evidence type="ECO:0000259" key="5">
    <source>
        <dbReference type="PROSITE" id="PS50048"/>
    </source>
</evidence>
<dbReference type="PROSITE" id="PS50048">
    <property type="entry name" value="ZN2_CY6_FUNGAL_2"/>
    <property type="match status" value="1"/>
</dbReference>
<feature type="domain" description="Zn(2)-C6 fungal-type" evidence="5">
    <location>
        <begin position="7"/>
        <end position="35"/>
    </location>
</feature>
<dbReference type="GO" id="GO:0000981">
    <property type="term" value="F:DNA-binding transcription factor activity, RNA polymerase II-specific"/>
    <property type="evidence" value="ECO:0007669"/>
    <property type="project" value="InterPro"/>
</dbReference>
<evidence type="ECO:0000256" key="3">
    <source>
        <dbReference type="ARBA" id="ARBA00023163"/>
    </source>
</evidence>
<evidence type="ECO:0000256" key="1">
    <source>
        <dbReference type="ARBA" id="ARBA00023015"/>
    </source>
</evidence>
<dbReference type="OMA" id="GCLLCVQ"/>
<dbReference type="Pfam" id="PF00172">
    <property type="entry name" value="Zn_clus"/>
    <property type="match status" value="1"/>
</dbReference>
<gene>
    <name evidence="6" type="ORF">ASPACDRAFT_60550</name>
</gene>
<dbReference type="PANTHER" id="PTHR38111">
    <property type="entry name" value="ZN(2)-C6 FUNGAL-TYPE DOMAIN-CONTAINING PROTEIN-RELATED"/>
    <property type="match status" value="1"/>
</dbReference>
<dbReference type="GO" id="GO:0008270">
    <property type="term" value="F:zinc ion binding"/>
    <property type="evidence" value="ECO:0007669"/>
    <property type="project" value="InterPro"/>
</dbReference>
<dbReference type="InterPro" id="IPR021858">
    <property type="entry name" value="Fun_TF"/>
</dbReference>
<dbReference type="GO" id="GO:0009893">
    <property type="term" value="P:positive regulation of metabolic process"/>
    <property type="evidence" value="ECO:0007669"/>
    <property type="project" value="UniProtKB-ARBA"/>
</dbReference>
<dbReference type="VEuPathDB" id="FungiDB:ASPACDRAFT_60550"/>
<dbReference type="InterPro" id="IPR053178">
    <property type="entry name" value="Osmoadaptation_assoc"/>
</dbReference>
<protein>
    <recommendedName>
        <fullName evidence="5">Zn(2)-C6 fungal-type domain-containing protein</fullName>
    </recommendedName>
</protein>
<dbReference type="GO" id="GO:0003677">
    <property type="term" value="F:DNA binding"/>
    <property type="evidence" value="ECO:0007669"/>
    <property type="project" value="UniProtKB-KW"/>
</dbReference>
<dbReference type="Proteomes" id="UP000184546">
    <property type="component" value="Unassembled WGS sequence"/>
</dbReference>
<accession>A0A1L9WU09</accession>
<dbReference type="GeneID" id="30977383"/>
<sequence length="495" mass="55374">MVARSKGCALCVQRRVKCDQRQPGCAKCETYGEPCPGYAPRFKFIAGKPYRTQRHRKSGSNQDGSSPDSLAVVQSQPLWQCTNPLYNLSSIASADMNLSQCLCVLIQEISKPFAANSAHVTSRWFGFLPAVYGRSRTLDLTIKSFTAHQIGILTSDSQAALYARHLYIESLHRLRASLGNPRECYSPEVFCAVMLLCLYELFTNAHDADAWMKHAKGLSQLVELRGAARCTTEFDHVLLKAARGLIVMYSLFSGQRCFLALEEWHIVMKQHPNSGLGADLANLVEQFFAYFTSAPGLVHQLYDLKDADFTKPDTVAKAGDLLFQALVMQSKLSKWLANVSAVTPMPGETRSASGDMYYPTVLEYSDESAASIFCGYYSYMIIIHEILRVCGYPGDHTATVVYFRDQICKSVEYNARGLLGPYRMGFPLRVAYEVADPATRAWIEGRLERLSKVYAAFLIIYQWLTRETAAKSIRLGLRVSWAPLNRPQGLRYGTS</sequence>
<dbReference type="SMART" id="SM00066">
    <property type="entry name" value="GAL4"/>
    <property type="match status" value="1"/>
</dbReference>
<evidence type="ECO:0000313" key="7">
    <source>
        <dbReference type="Proteomes" id="UP000184546"/>
    </source>
</evidence>